<evidence type="ECO:0000256" key="1">
    <source>
        <dbReference type="SAM" id="Phobius"/>
    </source>
</evidence>
<feature type="transmembrane region" description="Helical" evidence="1">
    <location>
        <begin position="178"/>
        <end position="202"/>
    </location>
</feature>
<dbReference type="EMBL" id="JAACJO010000012">
    <property type="protein sequence ID" value="KAF5351733.1"/>
    <property type="molecule type" value="Genomic_DNA"/>
</dbReference>
<feature type="transmembrane region" description="Helical" evidence="1">
    <location>
        <begin position="106"/>
        <end position="128"/>
    </location>
</feature>
<keyword evidence="1" id="KW-0812">Transmembrane</keyword>
<accession>A0A8H5FWV6</accession>
<evidence type="ECO:0000313" key="4">
    <source>
        <dbReference type="Proteomes" id="UP000559027"/>
    </source>
</evidence>
<dbReference type="InterPro" id="IPR045340">
    <property type="entry name" value="DUF6533"/>
</dbReference>
<evidence type="ECO:0000313" key="3">
    <source>
        <dbReference type="EMBL" id="KAF5351733.1"/>
    </source>
</evidence>
<dbReference type="OrthoDB" id="3066463at2759"/>
<evidence type="ECO:0000259" key="2">
    <source>
        <dbReference type="Pfam" id="PF20151"/>
    </source>
</evidence>
<comment type="caution">
    <text evidence="3">The sequence shown here is derived from an EMBL/GenBank/DDBJ whole genome shotgun (WGS) entry which is preliminary data.</text>
</comment>
<keyword evidence="1" id="KW-0472">Membrane</keyword>
<name>A0A8H5FWV6_9AGAR</name>
<feature type="transmembrane region" description="Helical" evidence="1">
    <location>
        <begin position="66"/>
        <end position="85"/>
    </location>
</feature>
<dbReference type="AlphaFoldDB" id="A0A8H5FWV6"/>
<keyword evidence="4" id="KW-1185">Reference proteome</keyword>
<dbReference type="Proteomes" id="UP000559027">
    <property type="component" value="Unassembled WGS sequence"/>
</dbReference>
<sequence length="260" mass="29912">MVSSHPSFMMESIRAASLAFLVYEICITLEQEINYIWMQVILSFSPRKREYPNRVFSRPHTCWRKWHYLFARYFALLALVINRTFDRLGLMHKEILPPPFDNWFSCQVIIAGSLIMSLELMLMVRVYALYGRPNWIACTFAAFLVCEVSLAITGLFNDQKFSTPKMQQGATERGPNSFVYFGIAAMLSQSTVLLLTVIKYNSFKAKIYPFSPYPKLVLQEESIGFSVMISVTVWTLLSAITDRFVPIIDSWFLAIVSCAL</sequence>
<organism evidence="3 4">
    <name type="scientific">Leucocoprinus leucothites</name>
    <dbReference type="NCBI Taxonomy" id="201217"/>
    <lineage>
        <taxon>Eukaryota</taxon>
        <taxon>Fungi</taxon>
        <taxon>Dikarya</taxon>
        <taxon>Basidiomycota</taxon>
        <taxon>Agaricomycotina</taxon>
        <taxon>Agaricomycetes</taxon>
        <taxon>Agaricomycetidae</taxon>
        <taxon>Agaricales</taxon>
        <taxon>Agaricineae</taxon>
        <taxon>Agaricaceae</taxon>
        <taxon>Leucocoprinus</taxon>
    </lineage>
</organism>
<proteinExistence type="predicted"/>
<keyword evidence="1" id="KW-1133">Transmembrane helix</keyword>
<gene>
    <name evidence="3" type="ORF">D9756_007676</name>
</gene>
<reference evidence="3 4" key="1">
    <citation type="journal article" date="2020" name="ISME J.">
        <title>Uncovering the hidden diversity of litter-decomposition mechanisms in mushroom-forming fungi.</title>
        <authorList>
            <person name="Floudas D."/>
            <person name="Bentzer J."/>
            <person name="Ahren D."/>
            <person name="Johansson T."/>
            <person name="Persson P."/>
            <person name="Tunlid A."/>
        </authorList>
    </citation>
    <scope>NUCLEOTIDE SEQUENCE [LARGE SCALE GENOMIC DNA]</scope>
    <source>
        <strain evidence="3 4">CBS 146.42</strain>
    </source>
</reference>
<protein>
    <recommendedName>
        <fullName evidence="2">DUF6533 domain-containing protein</fullName>
    </recommendedName>
</protein>
<dbReference type="Pfam" id="PF20151">
    <property type="entry name" value="DUF6533"/>
    <property type="match status" value="1"/>
</dbReference>
<feature type="domain" description="DUF6533" evidence="2">
    <location>
        <begin position="15"/>
        <end position="77"/>
    </location>
</feature>
<feature type="transmembrane region" description="Helical" evidence="1">
    <location>
        <begin position="134"/>
        <end position="157"/>
    </location>
</feature>